<organism evidence="1 2">
    <name type="scientific">Microcystis aeruginosa Ma_MB_S_20031200_S102</name>
    <dbReference type="NCBI Taxonomy" id="2486254"/>
    <lineage>
        <taxon>Bacteria</taxon>
        <taxon>Bacillati</taxon>
        <taxon>Cyanobacteriota</taxon>
        <taxon>Cyanophyceae</taxon>
        <taxon>Oscillatoriophycideae</taxon>
        <taxon>Chroococcales</taxon>
        <taxon>Microcystaceae</taxon>
        <taxon>Microcystis</taxon>
    </lineage>
</organism>
<dbReference type="EMBL" id="SFBI01000129">
    <property type="protein sequence ID" value="TRU34692.1"/>
    <property type="molecule type" value="Genomic_DNA"/>
</dbReference>
<protein>
    <submittedName>
        <fullName evidence="1">Uncharacterized protein</fullName>
    </submittedName>
</protein>
<evidence type="ECO:0000313" key="2">
    <source>
        <dbReference type="Proteomes" id="UP000317708"/>
    </source>
</evidence>
<accession>A0A552EJS9</accession>
<dbReference type="AlphaFoldDB" id="A0A552EJS9"/>
<dbReference type="Proteomes" id="UP000317708">
    <property type="component" value="Unassembled WGS sequence"/>
</dbReference>
<comment type="caution">
    <text evidence="1">The sequence shown here is derived from an EMBL/GenBank/DDBJ whole genome shotgun (WGS) entry which is preliminary data.</text>
</comment>
<reference evidence="1 2" key="1">
    <citation type="submission" date="2019-01" db="EMBL/GenBank/DDBJ databases">
        <title>Coherence of Microcystis species and biogeography revealed through population genomics.</title>
        <authorList>
            <person name="Perez-Carrascal O.M."/>
            <person name="Terrat Y."/>
            <person name="Giani A."/>
            <person name="Fortin N."/>
            <person name="Tromas N."/>
            <person name="Shapiro B.J."/>
        </authorList>
    </citation>
    <scope>NUCLEOTIDE SEQUENCE [LARGE SCALE GENOMIC DNA]</scope>
    <source>
        <strain evidence="1">Ma_MB_S_20031200_S102</strain>
    </source>
</reference>
<name>A0A552EJS9_MICAE</name>
<sequence length="62" mass="7222">MPVSDSYHDSLIESLKDPHYAAVYLETHLEGDEYRFESERIINHLKTNRHSSHLSSINLTHS</sequence>
<proteinExistence type="predicted"/>
<gene>
    <name evidence="1" type="ORF">EWV92_14860</name>
</gene>
<evidence type="ECO:0000313" key="1">
    <source>
        <dbReference type="EMBL" id="TRU34692.1"/>
    </source>
</evidence>